<evidence type="ECO:0000313" key="3">
    <source>
        <dbReference type="Proteomes" id="UP000607197"/>
    </source>
</evidence>
<name>A0A830F7M5_9EURY</name>
<proteinExistence type="predicted"/>
<dbReference type="EMBL" id="BMPG01000002">
    <property type="protein sequence ID" value="GGL62527.1"/>
    <property type="molecule type" value="Genomic_DNA"/>
</dbReference>
<evidence type="ECO:0000313" key="2">
    <source>
        <dbReference type="EMBL" id="GGL62527.1"/>
    </source>
</evidence>
<feature type="region of interest" description="Disordered" evidence="1">
    <location>
        <begin position="1"/>
        <end position="35"/>
    </location>
</feature>
<comment type="caution">
    <text evidence="2">The sequence shown here is derived from an EMBL/GenBank/DDBJ whole genome shotgun (WGS) entry which is preliminary data.</text>
</comment>
<gene>
    <name evidence="2" type="ORF">GCM10009039_20720</name>
</gene>
<keyword evidence="3" id="KW-1185">Reference proteome</keyword>
<evidence type="ECO:0000256" key="1">
    <source>
        <dbReference type="SAM" id="MobiDB-lite"/>
    </source>
</evidence>
<feature type="compositionally biased region" description="Acidic residues" evidence="1">
    <location>
        <begin position="12"/>
        <end position="23"/>
    </location>
</feature>
<feature type="compositionally biased region" description="Basic and acidic residues" evidence="1">
    <location>
        <begin position="1"/>
        <end position="11"/>
    </location>
</feature>
<reference evidence="2" key="1">
    <citation type="journal article" date="2014" name="Int. J. Syst. Evol. Microbiol.">
        <title>Complete genome sequence of Corynebacterium casei LMG S-19264T (=DSM 44701T), isolated from a smear-ripened cheese.</title>
        <authorList>
            <consortium name="US DOE Joint Genome Institute (JGI-PGF)"/>
            <person name="Walter F."/>
            <person name="Albersmeier A."/>
            <person name="Kalinowski J."/>
            <person name="Ruckert C."/>
        </authorList>
    </citation>
    <scope>NUCLEOTIDE SEQUENCE</scope>
    <source>
        <strain evidence="2">JCM 19596</strain>
    </source>
</reference>
<accession>A0A830F7M5</accession>
<protein>
    <submittedName>
        <fullName evidence="2">Uncharacterized protein</fullName>
    </submittedName>
</protein>
<reference evidence="2" key="2">
    <citation type="submission" date="2020-09" db="EMBL/GenBank/DDBJ databases">
        <authorList>
            <person name="Sun Q."/>
            <person name="Ohkuma M."/>
        </authorList>
    </citation>
    <scope>NUCLEOTIDE SEQUENCE</scope>
    <source>
        <strain evidence="2">JCM 19596</strain>
    </source>
</reference>
<dbReference type="Proteomes" id="UP000607197">
    <property type="component" value="Unassembled WGS sequence"/>
</dbReference>
<dbReference type="AlphaFoldDB" id="A0A830F7M5"/>
<organism evidence="2 3">
    <name type="scientific">Halocalculus aciditolerans</name>
    <dbReference type="NCBI Taxonomy" id="1383812"/>
    <lineage>
        <taxon>Archaea</taxon>
        <taxon>Methanobacteriati</taxon>
        <taxon>Methanobacteriota</taxon>
        <taxon>Stenosarchaea group</taxon>
        <taxon>Halobacteria</taxon>
        <taxon>Halobacteriales</taxon>
        <taxon>Halobacteriaceae</taxon>
        <taxon>Halocalculus</taxon>
    </lineage>
</organism>
<sequence>MVEAHVGHREAEEEAAEEEDDAADAAVDGHQADTSGETVGSVAVLACVDESCVTAADRADTGIYPR</sequence>